<evidence type="ECO:0000256" key="2">
    <source>
        <dbReference type="ARBA" id="ARBA00007615"/>
    </source>
</evidence>
<reference evidence="12 13" key="1">
    <citation type="submission" date="2017-08" db="EMBL/GenBank/DDBJ databases">
        <title>Pusillimonas indicus sp. nov., a member of the family Alcaligenaceae isolated from surface seawater.</title>
        <authorList>
            <person name="Li J."/>
        </authorList>
    </citation>
    <scope>NUCLEOTIDE SEQUENCE [LARGE SCALE GENOMIC DNA]</scope>
    <source>
        <strain evidence="12 13">L52-1-41</strain>
    </source>
</reference>
<evidence type="ECO:0000256" key="6">
    <source>
        <dbReference type="ARBA" id="ARBA00022729"/>
    </source>
</evidence>
<organism evidence="12 13">
    <name type="scientific">Neopusillimonas maritima</name>
    <dbReference type="NCBI Taxonomy" id="2026239"/>
    <lineage>
        <taxon>Bacteria</taxon>
        <taxon>Pseudomonadati</taxon>
        <taxon>Pseudomonadota</taxon>
        <taxon>Betaproteobacteria</taxon>
        <taxon>Burkholderiales</taxon>
        <taxon>Alcaligenaceae</taxon>
        <taxon>Neopusillimonas</taxon>
    </lineage>
</organism>
<dbReference type="CDD" id="cd16325">
    <property type="entry name" value="LolA"/>
    <property type="match status" value="1"/>
</dbReference>
<evidence type="ECO:0000256" key="3">
    <source>
        <dbReference type="ARBA" id="ARBA00011245"/>
    </source>
</evidence>
<dbReference type="Pfam" id="PF03548">
    <property type="entry name" value="LolA"/>
    <property type="match status" value="1"/>
</dbReference>
<dbReference type="InterPro" id="IPR018323">
    <property type="entry name" value="OM_lipoprot_carrier_LolA_Pbac"/>
</dbReference>
<evidence type="ECO:0000256" key="4">
    <source>
        <dbReference type="ARBA" id="ARBA00014035"/>
    </source>
</evidence>
<name>A0A3A1YUL4_9BURK</name>
<sequence precursor="true">MQIKSFLLAVVIGMLPMLGQAQTSARAQLSQFNEQVQAASGKFSQQTETQTGETKAPQTGDFSFKRPGRFKWEIIQPYEQLIVSNGRQVMQYDPDLAQVTERSVDESVGALPAAILFGSGELEEAFEIQELPVKNGVAWLRAKPRSADAGFQHVDLGFKDGLPVELKLLDGFGQTTVIRFESVQTNPELPDDAFRFVVPDGVDHVVLRQ</sequence>
<dbReference type="InterPro" id="IPR004564">
    <property type="entry name" value="OM_lipoprot_carrier_LolA-like"/>
</dbReference>
<evidence type="ECO:0000313" key="13">
    <source>
        <dbReference type="Proteomes" id="UP000266206"/>
    </source>
</evidence>
<dbReference type="PANTHER" id="PTHR35869">
    <property type="entry name" value="OUTER-MEMBRANE LIPOPROTEIN CARRIER PROTEIN"/>
    <property type="match status" value="1"/>
</dbReference>
<comment type="subunit">
    <text evidence="3 10">Monomer.</text>
</comment>
<evidence type="ECO:0000256" key="7">
    <source>
        <dbReference type="ARBA" id="ARBA00022764"/>
    </source>
</evidence>
<dbReference type="PANTHER" id="PTHR35869:SF1">
    <property type="entry name" value="OUTER-MEMBRANE LIPOPROTEIN CARRIER PROTEIN"/>
    <property type="match status" value="1"/>
</dbReference>
<dbReference type="EMBL" id="NQYH01000001">
    <property type="protein sequence ID" value="RIY41902.1"/>
    <property type="molecule type" value="Genomic_DNA"/>
</dbReference>
<dbReference type="AlphaFoldDB" id="A0A3A1YUL4"/>
<dbReference type="GO" id="GO:0044874">
    <property type="term" value="P:lipoprotein localization to outer membrane"/>
    <property type="evidence" value="ECO:0007669"/>
    <property type="project" value="UniProtKB-UniRule"/>
</dbReference>
<keyword evidence="7 10" id="KW-0574">Periplasm</keyword>
<evidence type="ECO:0000256" key="10">
    <source>
        <dbReference type="HAMAP-Rule" id="MF_00240"/>
    </source>
</evidence>
<evidence type="ECO:0000256" key="9">
    <source>
        <dbReference type="ARBA" id="ARBA00023186"/>
    </source>
</evidence>
<dbReference type="OrthoDB" id="9787361at2"/>
<comment type="similarity">
    <text evidence="2 10">Belongs to the LolA family.</text>
</comment>
<keyword evidence="8 10" id="KW-0653">Protein transport</keyword>
<dbReference type="Gene3D" id="2.50.20.10">
    <property type="entry name" value="Lipoprotein localisation LolA/LolB/LppX"/>
    <property type="match status" value="1"/>
</dbReference>
<dbReference type="GO" id="GO:0042953">
    <property type="term" value="P:lipoprotein transport"/>
    <property type="evidence" value="ECO:0007669"/>
    <property type="project" value="InterPro"/>
</dbReference>
<comment type="function">
    <text evidence="10">Participates in the translocation of lipoproteins from the inner membrane to the outer membrane. Only forms a complex with a lipoprotein if the residue after the N-terminal Cys is not an aspartate (The Asp acts as a targeting signal to indicate that the lipoprotein should stay in the inner membrane).</text>
</comment>
<dbReference type="GO" id="GO:0042597">
    <property type="term" value="C:periplasmic space"/>
    <property type="evidence" value="ECO:0007669"/>
    <property type="project" value="UniProtKB-SubCell"/>
</dbReference>
<keyword evidence="5 10" id="KW-0813">Transport</keyword>
<keyword evidence="12" id="KW-0449">Lipoprotein</keyword>
<protein>
    <recommendedName>
        <fullName evidence="4 10">Outer-membrane lipoprotein carrier protein</fullName>
    </recommendedName>
</protein>
<keyword evidence="9 10" id="KW-0143">Chaperone</keyword>
<dbReference type="HAMAP" id="MF_00240">
    <property type="entry name" value="LolA"/>
    <property type="match status" value="1"/>
</dbReference>
<dbReference type="NCBIfam" id="TIGR00547">
    <property type="entry name" value="lolA"/>
    <property type="match status" value="1"/>
</dbReference>
<proteinExistence type="inferred from homology"/>
<accession>A0A3A1YUL4</accession>
<gene>
    <name evidence="10 12" type="primary">lolA</name>
    <name evidence="12" type="ORF">CJP73_00165</name>
</gene>
<feature type="signal peptide" evidence="10">
    <location>
        <begin position="1"/>
        <end position="21"/>
    </location>
</feature>
<comment type="subcellular location">
    <subcellularLocation>
        <location evidence="1 10">Periplasm</location>
    </subcellularLocation>
</comment>
<comment type="caution">
    <text evidence="12">The sequence shown here is derived from an EMBL/GenBank/DDBJ whole genome shotgun (WGS) entry which is preliminary data.</text>
</comment>
<evidence type="ECO:0000313" key="12">
    <source>
        <dbReference type="EMBL" id="RIY41902.1"/>
    </source>
</evidence>
<evidence type="ECO:0000256" key="8">
    <source>
        <dbReference type="ARBA" id="ARBA00022927"/>
    </source>
</evidence>
<dbReference type="InterPro" id="IPR029046">
    <property type="entry name" value="LolA/LolB/LppX"/>
</dbReference>
<dbReference type="SUPFAM" id="SSF89392">
    <property type="entry name" value="Prokaryotic lipoproteins and lipoprotein localization factors"/>
    <property type="match status" value="1"/>
</dbReference>
<feature type="region of interest" description="Disordered" evidence="11">
    <location>
        <begin position="40"/>
        <end position="63"/>
    </location>
</feature>
<feature type="chain" id="PRO_5017490072" description="Outer-membrane lipoprotein carrier protein" evidence="10">
    <location>
        <begin position="22"/>
        <end position="209"/>
    </location>
</feature>
<evidence type="ECO:0000256" key="11">
    <source>
        <dbReference type="SAM" id="MobiDB-lite"/>
    </source>
</evidence>
<feature type="compositionally biased region" description="Polar residues" evidence="11">
    <location>
        <begin position="40"/>
        <end position="61"/>
    </location>
</feature>
<evidence type="ECO:0000256" key="5">
    <source>
        <dbReference type="ARBA" id="ARBA00022448"/>
    </source>
</evidence>
<dbReference type="Proteomes" id="UP000266206">
    <property type="component" value="Unassembled WGS sequence"/>
</dbReference>
<evidence type="ECO:0000256" key="1">
    <source>
        <dbReference type="ARBA" id="ARBA00004418"/>
    </source>
</evidence>
<dbReference type="RefSeq" id="WP_119515139.1">
    <property type="nucleotide sequence ID" value="NZ_NQYH01000001.1"/>
</dbReference>
<keyword evidence="6 10" id="KW-0732">Signal</keyword>